<sequence>MRKILSILAVATIGISSSSSVIACQYMDKNYTVPEINNDLYTTVFHQQNPTQGMLNDIQGGFFDEETQEWHVYFLQNSDGLFDKYGYNHGKGGSVWYHATTKDWINWENHGPGVPKTIKNYNDQASGTFFEDVDNLFGLDPNYIKGQGKARTKIAVTTNYNGKGNQDIMMFYSIDGGYTFDIVKDELILENPNRGKNENFRDPYFFYDKEKELFVMYIARGEFYDVYSSKTPTEGYKKVGSIDVRYPMLECSNLFQMNVKDENGKATGEKKWVLIYGGNGNHGDGKDNLSGGTYYSTGTLDENDVFIPDSKESVKRLDFGPDYYAAKFMTKSVENTNIDSLITTGWMSNWAYTYQVPNDGRFGYMSLARNIELRENNNDYTMHTDFVDFWSENKSQGSVKTLSTSEGSFKTNEKILESNSLKGKSFKMNISLKDLSNFKDTLKLTIGDDNYKIEAKLDFVKNKITVNRKLQDKLVRGNKEFTKNRVYSADLSSLKTGEIEIYLDKTTLEFKFPDGSVYSMLKFPDNVSQEDIEVTSNSQIDMNFKYYQIG</sequence>
<dbReference type="CDD" id="cd18622">
    <property type="entry name" value="GH32_Inu-like"/>
    <property type="match status" value="1"/>
</dbReference>
<dbReference type="Gene3D" id="2.115.10.20">
    <property type="entry name" value="Glycosyl hydrolase domain, family 43"/>
    <property type="match status" value="1"/>
</dbReference>
<evidence type="ECO:0000256" key="3">
    <source>
        <dbReference type="ARBA" id="ARBA00023295"/>
    </source>
</evidence>
<dbReference type="SMART" id="SM00640">
    <property type="entry name" value="Glyco_32"/>
    <property type="match status" value="1"/>
</dbReference>
<dbReference type="GO" id="GO:0005737">
    <property type="term" value="C:cytoplasm"/>
    <property type="evidence" value="ECO:0007669"/>
    <property type="project" value="TreeGrafter"/>
</dbReference>
<accession>A0A5B9Y532</accession>
<proteinExistence type="inferred from homology"/>
<comment type="similarity">
    <text evidence="1">Belongs to the glycosyl hydrolase 32 family.</text>
</comment>
<evidence type="ECO:0000259" key="5">
    <source>
        <dbReference type="Pfam" id="PF00251"/>
    </source>
</evidence>
<protein>
    <submittedName>
        <fullName evidence="6">Levanase</fullName>
    </submittedName>
</protein>
<dbReference type="RefSeq" id="WP_166508302.1">
    <property type="nucleotide sequence ID" value="NZ_CP043026.1"/>
</dbReference>
<keyword evidence="3" id="KW-0326">Glycosidase</keyword>
<dbReference type="KEGG" id="schi:SCHIN_v1c07300"/>
<dbReference type="InterPro" id="IPR023296">
    <property type="entry name" value="Glyco_hydro_beta-prop_sf"/>
</dbReference>
<reference evidence="6 7" key="1">
    <citation type="submission" date="2019-08" db="EMBL/GenBank/DDBJ databases">
        <title>Complete genome sequence of Spiroplasma chinense CCH (DSM 19755).</title>
        <authorList>
            <person name="Shen H.-Y."/>
            <person name="Lin Y.-C."/>
            <person name="Chou L."/>
            <person name="Kuo C.-H."/>
        </authorList>
    </citation>
    <scope>NUCLEOTIDE SEQUENCE [LARGE SCALE GENOMIC DNA]</scope>
    <source>
        <strain evidence="6 7">CCH</strain>
    </source>
</reference>
<dbReference type="GO" id="GO:0005987">
    <property type="term" value="P:sucrose catabolic process"/>
    <property type="evidence" value="ECO:0007669"/>
    <property type="project" value="TreeGrafter"/>
</dbReference>
<evidence type="ECO:0000313" key="6">
    <source>
        <dbReference type="EMBL" id="QEH61925.1"/>
    </source>
</evidence>
<evidence type="ECO:0000256" key="4">
    <source>
        <dbReference type="SAM" id="SignalP"/>
    </source>
</evidence>
<feature type="chain" id="PRO_5023073778" evidence="4">
    <location>
        <begin position="24"/>
        <end position="550"/>
    </location>
</feature>
<keyword evidence="2" id="KW-0378">Hydrolase</keyword>
<organism evidence="6 7">
    <name type="scientific">Spiroplasma chinense</name>
    <dbReference type="NCBI Taxonomy" id="216932"/>
    <lineage>
        <taxon>Bacteria</taxon>
        <taxon>Bacillati</taxon>
        <taxon>Mycoplasmatota</taxon>
        <taxon>Mollicutes</taxon>
        <taxon>Entomoplasmatales</taxon>
        <taxon>Spiroplasmataceae</taxon>
        <taxon>Spiroplasma</taxon>
    </lineage>
</organism>
<dbReference type="PROSITE" id="PS51257">
    <property type="entry name" value="PROKAR_LIPOPROTEIN"/>
    <property type="match status" value="1"/>
</dbReference>
<evidence type="ECO:0000256" key="1">
    <source>
        <dbReference type="ARBA" id="ARBA00009902"/>
    </source>
</evidence>
<gene>
    <name evidence="6" type="primary">sacC</name>
    <name evidence="6" type="ORF">SCHIN_v1c07300</name>
</gene>
<dbReference type="PANTHER" id="PTHR42800">
    <property type="entry name" value="EXOINULINASE INUD (AFU_ORTHOLOGUE AFUA_5G00480)"/>
    <property type="match status" value="1"/>
</dbReference>
<dbReference type="SUPFAM" id="SSF75005">
    <property type="entry name" value="Arabinanase/levansucrase/invertase"/>
    <property type="match status" value="1"/>
</dbReference>
<dbReference type="AlphaFoldDB" id="A0A5B9Y532"/>
<feature type="signal peptide" evidence="4">
    <location>
        <begin position="1"/>
        <end position="23"/>
    </location>
</feature>
<dbReference type="SUPFAM" id="SSF49899">
    <property type="entry name" value="Concanavalin A-like lectins/glucanases"/>
    <property type="match status" value="1"/>
</dbReference>
<evidence type="ECO:0000256" key="2">
    <source>
        <dbReference type="ARBA" id="ARBA00022801"/>
    </source>
</evidence>
<dbReference type="InterPro" id="IPR001362">
    <property type="entry name" value="Glyco_hydro_32"/>
</dbReference>
<keyword evidence="4" id="KW-0732">Signal</keyword>
<feature type="domain" description="Glycosyl hydrolase family 32 N-terminal" evidence="5">
    <location>
        <begin position="49"/>
        <end position="379"/>
    </location>
</feature>
<dbReference type="InterPro" id="IPR013320">
    <property type="entry name" value="ConA-like_dom_sf"/>
</dbReference>
<evidence type="ECO:0000313" key="7">
    <source>
        <dbReference type="Proteomes" id="UP000323144"/>
    </source>
</evidence>
<keyword evidence="7" id="KW-1185">Reference proteome</keyword>
<dbReference type="Proteomes" id="UP000323144">
    <property type="component" value="Chromosome"/>
</dbReference>
<dbReference type="Pfam" id="PF00251">
    <property type="entry name" value="Glyco_hydro_32N"/>
    <property type="match status" value="1"/>
</dbReference>
<dbReference type="PANTHER" id="PTHR42800:SF1">
    <property type="entry name" value="EXOINULINASE INUD (AFU_ORTHOLOGUE AFUA_5G00480)"/>
    <property type="match status" value="1"/>
</dbReference>
<dbReference type="EMBL" id="CP043026">
    <property type="protein sequence ID" value="QEH61925.1"/>
    <property type="molecule type" value="Genomic_DNA"/>
</dbReference>
<dbReference type="InterPro" id="IPR013148">
    <property type="entry name" value="Glyco_hydro_32_N"/>
</dbReference>
<dbReference type="GO" id="GO:0004575">
    <property type="term" value="F:sucrose alpha-glucosidase activity"/>
    <property type="evidence" value="ECO:0007669"/>
    <property type="project" value="TreeGrafter"/>
</dbReference>
<name>A0A5B9Y532_9MOLU</name>